<protein>
    <submittedName>
        <fullName evidence="3">SPK domain-containing protein</fullName>
    </submittedName>
</protein>
<dbReference type="AlphaFoldDB" id="A0A1I7TT94"/>
<organism evidence="2 3">
    <name type="scientific">Caenorhabditis tropicalis</name>
    <dbReference type="NCBI Taxonomy" id="1561998"/>
    <lineage>
        <taxon>Eukaryota</taxon>
        <taxon>Metazoa</taxon>
        <taxon>Ecdysozoa</taxon>
        <taxon>Nematoda</taxon>
        <taxon>Chromadorea</taxon>
        <taxon>Rhabditida</taxon>
        <taxon>Rhabditina</taxon>
        <taxon>Rhabditomorpha</taxon>
        <taxon>Rhabditoidea</taxon>
        <taxon>Rhabditidae</taxon>
        <taxon>Peloderinae</taxon>
        <taxon>Caenorhabditis</taxon>
    </lineage>
</organism>
<feature type="compositionally biased region" description="Polar residues" evidence="1">
    <location>
        <begin position="183"/>
        <end position="197"/>
    </location>
</feature>
<reference evidence="3" key="1">
    <citation type="submission" date="2016-11" db="UniProtKB">
        <authorList>
            <consortium name="WormBaseParasite"/>
        </authorList>
    </citation>
    <scope>IDENTIFICATION</scope>
</reference>
<evidence type="ECO:0000256" key="1">
    <source>
        <dbReference type="SAM" id="MobiDB-lite"/>
    </source>
</evidence>
<dbReference type="WBParaSite" id="Csp11.Scaffold629.g11549.t1">
    <property type="protein sequence ID" value="Csp11.Scaffold629.g11549.t1"/>
    <property type="gene ID" value="Csp11.Scaffold629.g11549"/>
</dbReference>
<feature type="compositionally biased region" description="Polar residues" evidence="1">
    <location>
        <begin position="243"/>
        <end position="260"/>
    </location>
</feature>
<feature type="region of interest" description="Disordered" evidence="1">
    <location>
        <begin position="183"/>
        <end position="263"/>
    </location>
</feature>
<keyword evidence="2" id="KW-1185">Reference proteome</keyword>
<sequence length="418" mass="48553">MREVYGPCRTCVSDREYIGNSVSHSMKMQFSFGNQSTPSSGEDLYIQMMEIFERIYTQRTNPMSQQELIVAFEEIAGRVPNLLDYVQSTGEKYVLNRKIHLGKRLRMCFVLKLKLPFTFEEEIKRYGELTLFNNRTINTFYSSIASIPTCNSRQKHNAITYDSGYSFRGDMPPVKRVQLQEEQTVVNKSNSDHQLQSEVKEEVEEEKPRASSSSETHVPMLDHSYIGSETSEPQMKTQKRSSDGSTQLKPTTSNPSVTTASRKRGIEAVQEENGFQKRIPIPLPQIDSYFYLYGITSWLEQFESVVLKEFCEKLKKALGSKVQELNSKRMDLSLVKRNIEFILDTIKNQRKREFTDEGFQLKVFIEKLEEFTHSFQFFSPIFAELIDEFRGFDNTDMMIPTKIIVHSFSFLITEHDLF</sequence>
<evidence type="ECO:0000313" key="3">
    <source>
        <dbReference type="WBParaSite" id="Csp11.Scaffold629.g11549.t1"/>
    </source>
</evidence>
<proteinExistence type="predicted"/>
<accession>A0A1I7TT94</accession>
<feature type="compositionally biased region" description="Polar residues" evidence="1">
    <location>
        <begin position="227"/>
        <end position="236"/>
    </location>
</feature>
<evidence type="ECO:0000313" key="2">
    <source>
        <dbReference type="Proteomes" id="UP000095282"/>
    </source>
</evidence>
<name>A0A1I7TT94_9PELO</name>
<dbReference type="Proteomes" id="UP000095282">
    <property type="component" value="Unplaced"/>
</dbReference>